<keyword evidence="2" id="KW-1185">Reference proteome</keyword>
<dbReference type="Proteomes" id="UP000740883">
    <property type="component" value="Unassembled WGS sequence"/>
</dbReference>
<reference evidence="1 2" key="1">
    <citation type="journal article" date="2020" name="Genome Biol. Evol.">
        <title>Comparative genomics of strictly vertically transmitted, feminizing microsporidia endosymbionts of amphipod crustaceans.</title>
        <authorList>
            <person name="Cormier A."/>
            <person name="Chebbi M.A."/>
            <person name="Giraud I."/>
            <person name="Wattier R."/>
            <person name="Teixeira M."/>
            <person name="Gilbert C."/>
            <person name="Rigaud T."/>
            <person name="Cordaux R."/>
        </authorList>
    </citation>
    <scope>NUCLEOTIDE SEQUENCE [LARGE SCALE GENOMIC DNA]</scope>
    <source>
        <strain evidence="1 2">Ou3-Ou53</strain>
    </source>
</reference>
<evidence type="ECO:0000313" key="2">
    <source>
        <dbReference type="Proteomes" id="UP000740883"/>
    </source>
</evidence>
<dbReference type="Gene3D" id="4.10.60.10">
    <property type="entry name" value="Zinc finger, CCHC-type"/>
    <property type="match status" value="1"/>
</dbReference>
<accession>A0A9P6GV38</accession>
<protein>
    <recommendedName>
        <fullName evidence="3">CCHC-type domain-containing protein</fullName>
    </recommendedName>
</protein>
<dbReference type="AlphaFoldDB" id="A0A9P6GV38"/>
<dbReference type="OrthoDB" id="3863715at2759"/>
<proteinExistence type="predicted"/>
<dbReference type="GO" id="GO:0003676">
    <property type="term" value="F:nucleic acid binding"/>
    <property type="evidence" value="ECO:0007669"/>
    <property type="project" value="InterPro"/>
</dbReference>
<evidence type="ECO:0000313" key="1">
    <source>
        <dbReference type="EMBL" id="KAF9758206.1"/>
    </source>
</evidence>
<feature type="non-terminal residue" evidence="1">
    <location>
        <position position="232"/>
    </location>
</feature>
<evidence type="ECO:0008006" key="3">
    <source>
        <dbReference type="Google" id="ProtNLM"/>
    </source>
</evidence>
<comment type="caution">
    <text evidence="1">The sequence shown here is derived from an EMBL/GenBank/DDBJ whole genome shotgun (WGS) entry which is preliminary data.</text>
</comment>
<dbReference type="EMBL" id="SBJO01000706">
    <property type="protein sequence ID" value="KAF9758206.1"/>
    <property type="molecule type" value="Genomic_DNA"/>
</dbReference>
<sequence>MNNNNLATVANKRIFRNNREDDPEAFIAYIRSWAGVSGCTEEGKVFYFRDHLLDEALVWVESIPWDTEFEALCALFLRRFKGTMSSIIHIKKLARNIYEKGSLLSYLDQMKRLAYKSGLPENVLITFVLNGLPDDIGGFILMNIQGSLTWDYIYKACEFLDCSKRANENDTMQFKQNMNMDICKIKDERICNYCKRKGHIIKDCRKLKWKNSQQARGIDILEDQEEMGRKEE</sequence>
<dbReference type="GO" id="GO:0008270">
    <property type="term" value="F:zinc ion binding"/>
    <property type="evidence" value="ECO:0007669"/>
    <property type="project" value="InterPro"/>
</dbReference>
<dbReference type="SUPFAM" id="SSF57756">
    <property type="entry name" value="Retrovirus zinc finger-like domains"/>
    <property type="match status" value="1"/>
</dbReference>
<gene>
    <name evidence="1" type="ORF">NGRA_3243</name>
</gene>
<dbReference type="InterPro" id="IPR036875">
    <property type="entry name" value="Znf_CCHC_sf"/>
</dbReference>
<organism evidence="1 2">
    <name type="scientific">Nosema granulosis</name>
    <dbReference type="NCBI Taxonomy" id="83296"/>
    <lineage>
        <taxon>Eukaryota</taxon>
        <taxon>Fungi</taxon>
        <taxon>Fungi incertae sedis</taxon>
        <taxon>Microsporidia</taxon>
        <taxon>Nosematidae</taxon>
        <taxon>Nosema</taxon>
    </lineage>
</organism>
<name>A0A9P6GV38_9MICR</name>